<gene>
    <name evidence="1" type="ORF">NTJ_00843</name>
</gene>
<dbReference type="PANTHER" id="PTHR21574">
    <property type="entry name" value="CENTROSOMAL PROTEIN OF 120 KDA"/>
    <property type="match status" value="1"/>
</dbReference>
<protein>
    <recommendedName>
        <fullName evidence="3">C2 domain-containing protein</fullName>
    </recommendedName>
</protein>
<reference evidence="1 2" key="1">
    <citation type="submission" date="2023-09" db="EMBL/GenBank/DDBJ databases">
        <title>Nesidiocoris tenuis whole genome shotgun sequence.</title>
        <authorList>
            <person name="Shibata T."/>
            <person name="Shimoda M."/>
            <person name="Kobayashi T."/>
            <person name="Uehara T."/>
        </authorList>
    </citation>
    <scope>NUCLEOTIDE SEQUENCE [LARGE SCALE GENOMIC DNA]</scope>
    <source>
        <strain evidence="1 2">Japan</strain>
    </source>
</reference>
<dbReference type="Proteomes" id="UP001307889">
    <property type="component" value="Chromosome 1"/>
</dbReference>
<dbReference type="EMBL" id="AP028909">
    <property type="protein sequence ID" value="BES88037.1"/>
    <property type="molecule type" value="Genomic_DNA"/>
</dbReference>
<evidence type="ECO:0000313" key="1">
    <source>
        <dbReference type="EMBL" id="BES88037.1"/>
    </source>
</evidence>
<dbReference type="InterPro" id="IPR039893">
    <property type="entry name" value="CEP120-like"/>
</dbReference>
<name>A0ABN7A9Y7_9HEMI</name>
<keyword evidence="2" id="KW-1185">Reference proteome</keyword>
<sequence length="118" mass="13094">MDSLVGSSLQVVLEIKEGSGFSFLNHPLIVVAALNGSKLESSVIKPENCPQFDTQLLWQSEKKYLRRLRTGNTALKIECFAVIKDNKRDRLGYILLNLKEAQIIPRNSSIAASNPGTH</sequence>
<accession>A0ABN7A9Y7</accession>
<dbReference type="PANTHER" id="PTHR21574:SF0">
    <property type="entry name" value="CENTROSOMAL PROTEIN OF 120 KDA"/>
    <property type="match status" value="1"/>
</dbReference>
<dbReference type="Gene3D" id="2.60.40.150">
    <property type="entry name" value="C2 domain"/>
    <property type="match status" value="1"/>
</dbReference>
<evidence type="ECO:0008006" key="3">
    <source>
        <dbReference type="Google" id="ProtNLM"/>
    </source>
</evidence>
<evidence type="ECO:0000313" key="2">
    <source>
        <dbReference type="Proteomes" id="UP001307889"/>
    </source>
</evidence>
<organism evidence="1 2">
    <name type="scientific">Nesidiocoris tenuis</name>
    <dbReference type="NCBI Taxonomy" id="355587"/>
    <lineage>
        <taxon>Eukaryota</taxon>
        <taxon>Metazoa</taxon>
        <taxon>Ecdysozoa</taxon>
        <taxon>Arthropoda</taxon>
        <taxon>Hexapoda</taxon>
        <taxon>Insecta</taxon>
        <taxon>Pterygota</taxon>
        <taxon>Neoptera</taxon>
        <taxon>Paraneoptera</taxon>
        <taxon>Hemiptera</taxon>
        <taxon>Heteroptera</taxon>
        <taxon>Panheteroptera</taxon>
        <taxon>Cimicomorpha</taxon>
        <taxon>Miridae</taxon>
        <taxon>Dicyphina</taxon>
        <taxon>Nesidiocoris</taxon>
    </lineage>
</organism>
<dbReference type="InterPro" id="IPR035892">
    <property type="entry name" value="C2_domain_sf"/>
</dbReference>
<proteinExistence type="predicted"/>